<feature type="transmembrane region" description="Helical" evidence="1">
    <location>
        <begin position="30"/>
        <end position="48"/>
    </location>
</feature>
<keyword evidence="1" id="KW-0812">Transmembrane</keyword>
<name>A0ABU5CTY4_9BACI</name>
<gene>
    <name evidence="2" type="ORF">RWD45_10475</name>
</gene>
<evidence type="ECO:0008006" key="4">
    <source>
        <dbReference type="Google" id="ProtNLM"/>
    </source>
</evidence>
<evidence type="ECO:0000313" key="2">
    <source>
        <dbReference type="EMBL" id="MDY0408895.1"/>
    </source>
</evidence>
<sequence length="298" mass="33517">MLDPRFGSPKTFGQILDHTFSLSKAKFKDFFLMMLIFLGPVYLLQAIIEMAMGVQFVREFSSMGGLFESFLYDYEDTAFTATDIATVIASMMSIFTAPLAFASILIAINHMRVGEEYQLSAVVKQAISRYGGLLGSTILFLIMVMTILFTTVFIVSIFTVTLSLANLITGILIGILLFIGLFIGAGLLFTRWGFYFSTVVFREGMPGFTRSWRLTKGRTWTLFGIYFVFMIIISTINFALGSTFGVLLGNSVLYSMIQNVVYLVTLTLFTVGYAVMFFDLKIRHDADDLKEMIDQYDE</sequence>
<accession>A0ABU5CTY4</accession>
<evidence type="ECO:0000256" key="1">
    <source>
        <dbReference type="SAM" id="Phobius"/>
    </source>
</evidence>
<dbReference type="EMBL" id="JAWDIQ010000001">
    <property type="protein sequence ID" value="MDY0408895.1"/>
    <property type="molecule type" value="Genomic_DNA"/>
</dbReference>
<keyword evidence="3" id="KW-1185">Reference proteome</keyword>
<feature type="transmembrane region" description="Helical" evidence="1">
    <location>
        <begin position="84"/>
        <end position="109"/>
    </location>
</feature>
<dbReference type="Proteomes" id="UP001275315">
    <property type="component" value="Unassembled WGS sequence"/>
</dbReference>
<feature type="transmembrane region" description="Helical" evidence="1">
    <location>
        <begin position="260"/>
        <end position="280"/>
    </location>
</feature>
<comment type="caution">
    <text evidence="2">The sequence shown here is derived from an EMBL/GenBank/DDBJ whole genome shotgun (WGS) entry which is preliminary data.</text>
</comment>
<keyword evidence="1" id="KW-0472">Membrane</keyword>
<reference evidence="2 3" key="1">
    <citation type="submission" date="2023-10" db="EMBL/GenBank/DDBJ databases">
        <title>Virgibacillus soli CC-YMP-6 genome.</title>
        <authorList>
            <person name="Miliotis G."/>
            <person name="Sengupta P."/>
            <person name="Hameed A."/>
            <person name="Chuvochina M."/>
            <person name="Mcdonagh F."/>
            <person name="Simpson A.C."/>
            <person name="Singh N.K."/>
            <person name="Rekha P.D."/>
            <person name="Raman K."/>
            <person name="Hugenholtz P."/>
            <person name="Venkateswaran K."/>
        </authorList>
    </citation>
    <scope>NUCLEOTIDE SEQUENCE [LARGE SCALE GENOMIC DNA]</scope>
    <source>
        <strain evidence="2 3">CC-YMP-6</strain>
    </source>
</reference>
<evidence type="ECO:0000313" key="3">
    <source>
        <dbReference type="Proteomes" id="UP001275315"/>
    </source>
</evidence>
<keyword evidence="1" id="KW-1133">Transmembrane helix</keyword>
<dbReference type="RefSeq" id="WP_320379597.1">
    <property type="nucleotide sequence ID" value="NZ_JAWDIQ010000001.1"/>
</dbReference>
<organism evidence="2 3">
    <name type="scientific">Paracerasibacillus soli</name>
    <dbReference type="NCBI Taxonomy" id="480284"/>
    <lineage>
        <taxon>Bacteria</taxon>
        <taxon>Bacillati</taxon>
        <taxon>Bacillota</taxon>
        <taxon>Bacilli</taxon>
        <taxon>Bacillales</taxon>
        <taxon>Bacillaceae</taxon>
        <taxon>Paracerasibacillus</taxon>
    </lineage>
</organism>
<proteinExistence type="predicted"/>
<feature type="transmembrane region" description="Helical" evidence="1">
    <location>
        <begin position="164"/>
        <end position="189"/>
    </location>
</feature>
<feature type="transmembrane region" description="Helical" evidence="1">
    <location>
        <begin position="130"/>
        <end position="158"/>
    </location>
</feature>
<feature type="transmembrane region" description="Helical" evidence="1">
    <location>
        <begin position="220"/>
        <end position="240"/>
    </location>
</feature>
<protein>
    <recommendedName>
        <fullName evidence="4">Glycerophosphoryl diester phosphodiesterase membrane domain-containing protein</fullName>
    </recommendedName>
</protein>